<dbReference type="Proteomes" id="UP000515135">
    <property type="component" value="Unplaced"/>
</dbReference>
<keyword evidence="3 8" id="KW-0812">Transmembrane</keyword>
<evidence type="ECO:0000313" key="9">
    <source>
        <dbReference type="Proteomes" id="UP000515135"/>
    </source>
</evidence>
<dbReference type="RefSeq" id="XP_019636087.1">
    <property type="nucleotide sequence ID" value="XM_019780528.1"/>
</dbReference>
<evidence type="ECO:0000256" key="7">
    <source>
        <dbReference type="SAM" id="MobiDB-lite"/>
    </source>
</evidence>
<evidence type="ECO:0000256" key="1">
    <source>
        <dbReference type="ARBA" id="ARBA00004606"/>
    </source>
</evidence>
<sequence length="524" mass="60887">MGAPPSMLRWVTVVGGLGAGVLIHLMMTQIQHNGVFDDRYMKHRTIHVAEEEVSRVYMKQEAMEDKLARTRVLCLVITSPKGRSNREHINSTWGRHCGKLLFVHNKNEQDLPTLVLDQKDSEVCKNWMSHKIMFEKVFTDYEEKYDWFFVIEDTSWVIIENLRYFLLTYNGTTPIYFGHITADNYPDRGAGFVISQKALQLLHLVLGDDKLCPDDSKLMGAKNPDHHLAKCLNNAGVEIGDSRDIRGRQRFNLETPQELISHNQGPDCCSDFAITFHYITPNTMYVLEYMTYHLRPYGYNYPQLSGMGGVGKSPAEEKQPEKGKGEKEKEADTKKTKEDLKEEKKPEDKQKEKETKPAKEQSDKEKPNGSDKLTEKERLANEKNEIILDDDYEEEEEEDKMEGEKEGQDEEDTDIEEDIDNDANEKEGQGNGDGMKGDDYNEEEEEEEDYDEDDEDNDDKEEEDEKEEEDYDDTDNEEKDEEKDEKDYEDGEDDNGGDKEEYDEEEEKDEKENKNDEDYYEDDT</sequence>
<evidence type="ECO:0000256" key="2">
    <source>
        <dbReference type="ARBA" id="ARBA00006462"/>
    </source>
</evidence>
<keyword evidence="5 8" id="KW-1133">Transmembrane helix</keyword>
<evidence type="ECO:0000313" key="11">
    <source>
        <dbReference type="RefSeq" id="XP_019636088.1"/>
    </source>
</evidence>
<accession>A0A6P4ZYP6</accession>
<dbReference type="PANTHER" id="PTHR23033:SF14">
    <property type="entry name" value="GLYCOPROTEIN-N-ACETYLGALACTOSAMINE 3-BETA-GALACTOSYLTRANSFERASE 1-RELATED"/>
    <property type="match status" value="1"/>
</dbReference>
<name>A0A6P4ZYP6_BRABE</name>
<dbReference type="InterPro" id="IPR026050">
    <property type="entry name" value="C1GALT1/C1GALT1_chp1"/>
</dbReference>
<feature type="compositionally biased region" description="Basic and acidic residues" evidence="7">
    <location>
        <begin position="314"/>
        <end position="386"/>
    </location>
</feature>
<dbReference type="RefSeq" id="XP_019636088.1">
    <property type="nucleotide sequence ID" value="XM_019780529.1"/>
</dbReference>
<protein>
    <submittedName>
        <fullName evidence="10 11">Glycoprotein-N-acetylgalactosamine 3-beta-galactosyltransferase 1-like isoform X2</fullName>
    </submittedName>
</protein>
<feature type="compositionally biased region" description="Acidic residues" evidence="7">
    <location>
        <begin position="440"/>
        <end position="509"/>
    </location>
</feature>
<dbReference type="PANTHER" id="PTHR23033">
    <property type="entry name" value="BETA1,3-GALACTOSYLTRANSFERASE"/>
    <property type="match status" value="1"/>
</dbReference>
<dbReference type="AlphaFoldDB" id="A0A6P4ZYP6"/>
<gene>
    <name evidence="10 11" type="primary">LOC109478771</name>
</gene>
<evidence type="ECO:0000256" key="5">
    <source>
        <dbReference type="ARBA" id="ARBA00022989"/>
    </source>
</evidence>
<reference evidence="10 11" key="1">
    <citation type="submission" date="2025-04" db="UniProtKB">
        <authorList>
            <consortium name="RefSeq"/>
        </authorList>
    </citation>
    <scope>IDENTIFICATION</scope>
    <source>
        <tissue evidence="10 11">Gonad</tissue>
    </source>
</reference>
<comment type="similarity">
    <text evidence="2">Belongs to the glycosyltransferase 31 family. Beta3-Gal-T subfamily.</text>
</comment>
<dbReference type="GO" id="GO:0016263">
    <property type="term" value="F:glycoprotein-N-acetylgalactosamine 3-beta-galactosyltransferase activity"/>
    <property type="evidence" value="ECO:0007669"/>
    <property type="project" value="TreeGrafter"/>
</dbReference>
<feature type="compositionally biased region" description="Acidic residues" evidence="7">
    <location>
        <begin position="387"/>
        <end position="422"/>
    </location>
</feature>
<organism evidence="9 10">
    <name type="scientific">Branchiostoma belcheri</name>
    <name type="common">Amphioxus</name>
    <dbReference type="NCBI Taxonomy" id="7741"/>
    <lineage>
        <taxon>Eukaryota</taxon>
        <taxon>Metazoa</taxon>
        <taxon>Chordata</taxon>
        <taxon>Cephalochordata</taxon>
        <taxon>Leptocardii</taxon>
        <taxon>Amphioxiformes</taxon>
        <taxon>Branchiostomatidae</taxon>
        <taxon>Branchiostoma</taxon>
    </lineage>
</organism>
<comment type="subcellular location">
    <subcellularLocation>
        <location evidence="1">Membrane</location>
        <topology evidence="1">Single-pass type II membrane protein</topology>
    </subcellularLocation>
</comment>
<evidence type="ECO:0000313" key="10">
    <source>
        <dbReference type="RefSeq" id="XP_019636087.1"/>
    </source>
</evidence>
<evidence type="ECO:0000256" key="6">
    <source>
        <dbReference type="ARBA" id="ARBA00023136"/>
    </source>
</evidence>
<evidence type="ECO:0000256" key="4">
    <source>
        <dbReference type="ARBA" id="ARBA00022968"/>
    </source>
</evidence>
<feature type="transmembrane region" description="Helical" evidence="8">
    <location>
        <begin position="7"/>
        <end position="27"/>
    </location>
</feature>
<keyword evidence="4" id="KW-0735">Signal-anchor</keyword>
<evidence type="ECO:0000256" key="8">
    <source>
        <dbReference type="SAM" id="Phobius"/>
    </source>
</evidence>
<dbReference type="GO" id="GO:0016020">
    <property type="term" value="C:membrane"/>
    <property type="evidence" value="ECO:0007669"/>
    <property type="project" value="UniProtKB-SubCell"/>
</dbReference>
<dbReference type="OrthoDB" id="414175at2759"/>
<feature type="region of interest" description="Disordered" evidence="7">
    <location>
        <begin position="307"/>
        <end position="524"/>
    </location>
</feature>
<dbReference type="GeneID" id="109478771"/>
<proteinExistence type="inferred from homology"/>
<dbReference type="Gene3D" id="3.90.550.50">
    <property type="match status" value="1"/>
</dbReference>
<keyword evidence="9" id="KW-1185">Reference proteome</keyword>
<evidence type="ECO:0000256" key="3">
    <source>
        <dbReference type="ARBA" id="ARBA00022692"/>
    </source>
</evidence>
<keyword evidence="6 8" id="KW-0472">Membrane</keyword>